<name>A0A191ZCT9_9CAUD</name>
<reference evidence="2" key="1">
    <citation type="submission" date="2017-06" db="EMBL/GenBank/DDBJ databases">
        <authorList>
            <person name="Berg J.A."/>
            <person name="Peck M.D."/>
            <person name="Grossarth S.E."/>
            <person name="Jarvis T.M."/>
            <person name="Merrill B.D."/>
            <person name="Breakwell D.P."/>
            <person name="Burnett S.H."/>
            <person name="Grose J.H."/>
        </authorList>
    </citation>
    <scope>NUCLEOTIDE SEQUENCE [LARGE SCALE GENOMIC DNA]</scope>
</reference>
<dbReference type="KEGG" id="vg:29065852"/>
<evidence type="ECO:0000256" key="1">
    <source>
        <dbReference type="SAM" id="Phobius"/>
    </source>
</evidence>
<dbReference type="Proteomes" id="UP000202061">
    <property type="component" value="Segment"/>
</dbReference>
<dbReference type="EMBL" id="KX098389">
    <property type="protein sequence ID" value="ANJ65210.1"/>
    <property type="molecule type" value="Genomic_DNA"/>
</dbReference>
<dbReference type="RefSeq" id="YP_009286210.1">
    <property type="nucleotide sequence ID" value="NC_031062.2"/>
</dbReference>
<gene>
    <name evidence="2" type="ORF">FROZEN_89</name>
</gene>
<feature type="transmembrane region" description="Helical" evidence="1">
    <location>
        <begin position="6"/>
        <end position="27"/>
    </location>
</feature>
<keyword evidence="1" id="KW-0472">Membrane</keyword>
<evidence type="ECO:0000313" key="3">
    <source>
        <dbReference type="Proteomes" id="UP000202061"/>
    </source>
</evidence>
<dbReference type="GeneID" id="29065852"/>
<dbReference type="OrthoDB" id="12582at10239"/>
<accession>A0A191ZCT9</accession>
<protein>
    <submittedName>
        <fullName evidence="2">Rz/Rzl spanin protein</fullName>
    </submittedName>
</protein>
<keyword evidence="1" id="KW-1133">Transmembrane helix</keyword>
<sequence>MPLSNVLRYVVIGLIVALLLGFLYWIWSAGNSHGRNAVQTDWDRQQKLYALAIQATKDSYAVAEASNRATTQRLTDELAAQNVSHQSELDAAKYDLSGRLQQSEARAAIYKRQASSGSAQCSALASHAAELDRSLEQGRSLVRELRETLRFRDEQLRAVSAKLLADRQLLTLDEPDGR</sequence>
<evidence type="ECO:0000313" key="2">
    <source>
        <dbReference type="EMBL" id="ANJ65210.1"/>
    </source>
</evidence>
<organism evidence="2 3">
    <name type="scientific">Erwinia phage vB_EamP_Frozen</name>
    <dbReference type="NCBI Taxonomy" id="1852641"/>
    <lineage>
        <taxon>Viruses</taxon>
        <taxon>Duplodnaviria</taxon>
        <taxon>Heunggongvirae</taxon>
        <taxon>Uroviricota</taxon>
        <taxon>Caudoviricetes</taxon>
        <taxon>Schitoviridae</taxon>
        <taxon>Erskinevirinae</taxon>
        <taxon>Johnsonvirus</taxon>
        <taxon>Johnsonvirus frozen</taxon>
    </lineage>
</organism>
<keyword evidence="1" id="KW-0812">Transmembrane</keyword>
<proteinExistence type="predicted"/>
<keyword evidence="3" id="KW-1185">Reference proteome</keyword>